<evidence type="ECO:0000313" key="1">
    <source>
        <dbReference type="EnsemblMetazoa" id="PPA19663.1"/>
    </source>
</evidence>
<reference evidence="1" key="2">
    <citation type="submission" date="2022-06" db="UniProtKB">
        <authorList>
            <consortium name="EnsemblMetazoa"/>
        </authorList>
    </citation>
    <scope>IDENTIFICATION</scope>
    <source>
        <strain evidence="1">PS312</strain>
    </source>
</reference>
<proteinExistence type="predicted"/>
<accession>A0A8R1YED5</accession>
<organism evidence="1 2">
    <name type="scientific">Pristionchus pacificus</name>
    <name type="common">Parasitic nematode worm</name>
    <dbReference type="NCBI Taxonomy" id="54126"/>
    <lineage>
        <taxon>Eukaryota</taxon>
        <taxon>Metazoa</taxon>
        <taxon>Ecdysozoa</taxon>
        <taxon>Nematoda</taxon>
        <taxon>Chromadorea</taxon>
        <taxon>Rhabditida</taxon>
        <taxon>Rhabditina</taxon>
        <taxon>Diplogasteromorpha</taxon>
        <taxon>Diplogasteroidea</taxon>
        <taxon>Neodiplogasteridae</taxon>
        <taxon>Pristionchus</taxon>
    </lineage>
</organism>
<reference evidence="2" key="1">
    <citation type="journal article" date="2008" name="Nat. Genet.">
        <title>The Pristionchus pacificus genome provides a unique perspective on nematode lifestyle and parasitism.</title>
        <authorList>
            <person name="Dieterich C."/>
            <person name="Clifton S.W."/>
            <person name="Schuster L.N."/>
            <person name="Chinwalla A."/>
            <person name="Delehaunty K."/>
            <person name="Dinkelacker I."/>
            <person name="Fulton L."/>
            <person name="Fulton R."/>
            <person name="Godfrey J."/>
            <person name="Minx P."/>
            <person name="Mitreva M."/>
            <person name="Roeseler W."/>
            <person name="Tian H."/>
            <person name="Witte H."/>
            <person name="Yang S.P."/>
            <person name="Wilson R.K."/>
            <person name="Sommer R.J."/>
        </authorList>
    </citation>
    <scope>NUCLEOTIDE SEQUENCE [LARGE SCALE GENOMIC DNA]</scope>
    <source>
        <strain evidence="2">PS312</strain>
    </source>
</reference>
<accession>A0A2A6BJY6</accession>
<protein>
    <submittedName>
        <fullName evidence="1">Uncharacterized protein</fullName>
    </submittedName>
</protein>
<sequence>MTTTNEQNVKGVYVRGIFCPVAAPLNLEEANKIYAMGLERGIDLGILNNITPLLLDAASKMNKEQVDRWLISMRADPLLSFVRWMASVFPHDLSLHTKDAHLYQRPITPQVSRKRAIQPAKDKEEIIDVVGDSEDPSRKVASSSTNFKRPKSFTMNDLLTQNMLAPSIPLRQTSVIVNTPLDLSAPRVSKKNDLEPAAPSSDSKSF</sequence>
<dbReference type="AlphaFoldDB" id="A0A2A6BJY6"/>
<gene>
    <name evidence="1" type="primary">WBGene00109217</name>
</gene>
<evidence type="ECO:0000313" key="2">
    <source>
        <dbReference type="Proteomes" id="UP000005239"/>
    </source>
</evidence>
<dbReference type="Proteomes" id="UP000005239">
    <property type="component" value="Unassembled WGS sequence"/>
</dbReference>
<name>A0A2A6BJY6_PRIPA</name>
<keyword evidence="2" id="KW-1185">Reference proteome</keyword>
<dbReference type="EnsemblMetazoa" id="PPA19663.1">
    <property type="protein sequence ID" value="PPA19663.1"/>
    <property type="gene ID" value="WBGene00109217"/>
</dbReference>